<evidence type="ECO:0000313" key="2">
    <source>
        <dbReference type="Proteomes" id="UP000654257"/>
    </source>
</evidence>
<gene>
    <name evidence="1" type="ORF">GCM10007304_12700</name>
</gene>
<dbReference type="InterPro" id="IPR013493">
    <property type="entry name" value="CHP02677"/>
</dbReference>
<sequence>MPDSESSADAHLDLFRYLSADERHEYIAVLDRLTSGVLVDMSAGVVAESVDLDVDTVEARCRQLVEWGNLAPSTRDTRVETVADYVRARARYQVTSLGRRVHRGAVEILHATDGAREVTRELLGRIADGVGGLPTLLDAPTPDGNLIAGIVTGVFNDHRLFTESVAEFYAYLADTLGRFDLGGDDYTELKSVLLDYVDLITADVNRHAPEVSAALDRVPDSLFDVLDAVPRLVLTDVHVERPAGRTREEWDGLRRWYAGHGAGSGPAELRAAAGRALGQLLSNAKRILDASDSGFSRRADLLRLASWFDSSSDEDAERLFAATFGAQPTRHLLLGPDEPDPRVGPGTSWWTADPITVPVSLRERGDRVSRGRVSRVPDTTADRRRVDEIARSDALRTRDAAAELATLGPLDGARLSSAARVLLLEQLGRLLAAADDPGLGGQWSDDDLGLRLTATTGADTVVQSPDGTLTVHDLVLAVEPLNSRHADDARRSAR</sequence>
<dbReference type="AlphaFoldDB" id="A0A917CWK7"/>
<proteinExistence type="predicted"/>
<organism evidence="1 2">
    <name type="scientific">Rhodococcoides trifolii</name>
    <dbReference type="NCBI Taxonomy" id="908250"/>
    <lineage>
        <taxon>Bacteria</taxon>
        <taxon>Bacillati</taxon>
        <taxon>Actinomycetota</taxon>
        <taxon>Actinomycetes</taxon>
        <taxon>Mycobacteriales</taxon>
        <taxon>Nocardiaceae</taxon>
        <taxon>Rhodococcoides</taxon>
    </lineage>
</organism>
<protein>
    <submittedName>
        <fullName evidence="1">TIGR02677 family protein</fullName>
    </submittedName>
</protein>
<dbReference type="Proteomes" id="UP000654257">
    <property type="component" value="Unassembled WGS sequence"/>
</dbReference>
<dbReference type="Pfam" id="PF09660">
    <property type="entry name" value="DUF2397"/>
    <property type="match status" value="1"/>
</dbReference>
<accession>A0A917CWK7</accession>
<dbReference type="RefSeq" id="WP_188543788.1">
    <property type="nucleotide sequence ID" value="NZ_BMCU01000001.1"/>
</dbReference>
<reference evidence="1" key="1">
    <citation type="journal article" date="2014" name="Int. J. Syst. Evol. Microbiol.">
        <title>Complete genome sequence of Corynebacterium casei LMG S-19264T (=DSM 44701T), isolated from a smear-ripened cheese.</title>
        <authorList>
            <consortium name="US DOE Joint Genome Institute (JGI-PGF)"/>
            <person name="Walter F."/>
            <person name="Albersmeier A."/>
            <person name="Kalinowski J."/>
            <person name="Ruckert C."/>
        </authorList>
    </citation>
    <scope>NUCLEOTIDE SEQUENCE</scope>
    <source>
        <strain evidence="1">CCM 7905</strain>
    </source>
</reference>
<dbReference type="EMBL" id="BMCU01000001">
    <property type="protein sequence ID" value="GGG00225.1"/>
    <property type="molecule type" value="Genomic_DNA"/>
</dbReference>
<comment type="caution">
    <text evidence="1">The sequence shown here is derived from an EMBL/GenBank/DDBJ whole genome shotgun (WGS) entry which is preliminary data.</text>
</comment>
<name>A0A917CWK7_9NOCA</name>
<dbReference type="NCBIfam" id="TIGR02677">
    <property type="entry name" value="TIGR02677 family protein"/>
    <property type="match status" value="1"/>
</dbReference>
<keyword evidence="2" id="KW-1185">Reference proteome</keyword>
<evidence type="ECO:0000313" key="1">
    <source>
        <dbReference type="EMBL" id="GGG00225.1"/>
    </source>
</evidence>
<reference evidence="1" key="2">
    <citation type="submission" date="2020-09" db="EMBL/GenBank/DDBJ databases">
        <authorList>
            <person name="Sun Q."/>
            <person name="Sedlacek I."/>
        </authorList>
    </citation>
    <scope>NUCLEOTIDE SEQUENCE</scope>
    <source>
        <strain evidence="1">CCM 7905</strain>
    </source>
</reference>